<keyword evidence="1" id="KW-0732">Signal</keyword>
<evidence type="ECO:0000256" key="1">
    <source>
        <dbReference type="SAM" id="SignalP"/>
    </source>
</evidence>
<evidence type="ECO:0000313" key="2">
    <source>
        <dbReference type="EMBL" id="KAK0432318.1"/>
    </source>
</evidence>
<organism evidence="2 3">
    <name type="scientific">Armillaria borealis</name>
    <dbReference type="NCBI Taxonomy" id="47425"/>
    <lineage>
        <taxon>Eukaryota</taxon>
        <taxon>Fungi</taxon>
        <taxon>Dikarya</taxon>
        <taxon>Basidiomycota</taxon>
        <taxon>Agaricomycotina</taxon>
        <taxon>Agaricomycetes</taxon>
        <taxon>Agaricomycetidae</taxon>
        <taxon>Agaricales</taxon>
        <taxon>Marasmiineae</taxon>
        <taxon>Physalacriaceae</taxon>
        <taxon>Armillaria</taxon>
    </lineage>
</organism>
<dbReference type="Proteomes" id="UP001175226">
    <property type="component" value="Unassembled WGS sequence"/>
</dbReference>
<gene>
    <name evidence="2" type="ORF">EV421DRAFT_1849436</name>
</gene>
<accession>A0AA39MFW4</accession>
<protein>
    <recommendedName>
        <fullName evidence="4">Secreted protein</fullName>
    </recommendedName>
</protein>
<dbReference type="AlphaFoldDB" id="A0AA39MFW4"/>
<keyword evidence="3" id="KW-1185">Reference proteome</keyword>
<sequence length="86" mass="9885">MSKVKLLILLIWCTPGIWDKPGSGSVSPSFRFIVVVMIKFRAFLKRGNQQRAFSQIMVSTFVLHTPRCRRIFNGRRKFVSAALSRV</sequence>
<comment type="caution">
    <text evidence="2">The sequence shown here is derived from an EMBL/GenBank/DDBJ whole genome shotgun (WGS) entry which is preliminary data.</text>
</comment>
<feature type="chain" id="PRO_5041347640" description="Secreted protein" evidence="1">
    <location>
        <begin position="20"/>
        <end position="86"/>
    </location>
</feature>
<feature type="signal peptide" evidence="1">
    <location>
        <begin position="1"/>
        <end position="19"/>
    </location>
</feature>
<proteinExistence type="predicted"/>
<evidence type="ECO:0008006" key="4">
    <source>
        <dbReference type="Google" id="ProtNLM"/>
    </source>
</evidence>
<evidence type="ECO:0000313" key="3">
    <source>
        <dbReference type="Proteomes" id="UP001175226"/>
    </source>
</evidence>
<name>A0AA39MFW4_9AGAR</name>
<reference evidence="2" key="1">
    <citation type="submission" date="2023-06" db="EMBL/GenBank/DDBJ databases">
        <authorList>
            <consortium name="Lawrence Berkeley National Laboratory"/>
            <person name="Ahrendt S."/>
            <person name="Sahu N."/>
            <person name="Indic B."/>
            <person name="Wong-Bajracharya J."/>
            <person name="Merenyi Z."/>
            <person name="Ke H.-M."/>
            <person name="Monk M."/>
            <person name="Kocsube S."/>
            <person name="Drula E."/>
            <person name="Lipzen A."/>
            <person name="Balint B."/>
            <person name="Henrissat B."/>
            <person name="Andreopoulos B."/>
            <person name="Martin F.M."/>
            <person name="Harder C.B."/>
            <person name="Rigling D."/>
            <person name="Ford K.L."/>
            <person name="Foster G.D."/>
            <person name="Pangilinan J."/>
            <person name="Papanicolaou A."/>
            <person name="Barry K."/>
            <person name="LaButti K."/>
            <person name="Viragh M."/>
            <person name="Koriabine M."/>
            <person name="Yan M."/>
            <person name="Riley R."/>
            <person name="Champramary S."/>
            <person name="Plett K.L."/>
            <person name="Tsai I.J."/>
            <person name="Slot J."/>
            <person name="Sipos G."/>
            <person name="Plett J."/>
            <person name="Nagy L.G."/>
            <person name="Grigoriev I.V."/>
        </authorList>
    </citation>
    <scope>NUCLEOTIDE SEQUENCE</scope>
    <source>
        <strain evidence="2">FPL87.14</strain>
    </source>
</reference>
<dbReference type="EMBL" id="JAUEPT010000096">
    <property type="protein sequence ID" value="KAK0432318.1"/>
    <property type="molecule type" value="Genomic_DNA"/>
</dbReference>